<dbReference type="PANTHER" id="PTHR32552">
    <property type="entry name" value="FERRICHROME IRON RECEPTOR-RELATED"/>
    <property type="match status" value="1"/>
</dbReference>
<dbReference type="InterPro" id="IPR039426">
    <property type="entry name" value="TonB-dep_rcpt-like"/>
</dbReference>
<evidence type="ECO:0000256" key="3">
    <source>
        <dbReference type="ARBA" id="ARBA00022448"/>
    </source>
</evidence>
<dbReference type="InterPro" id="IPR011662">
    <property type="entry name" value="Secretin/TonB_short_N"/>
</dbReference>
<evidence type="ECO:0000256" key="10">
    <source>
        <dbReference type="ARBA" id="ARBA00023077"/>
    </source>
</evidence>
<sequence length="852" mass="94478">MHSKTSNSRLQYRHVTAGLLSVAISTVVNQPLYAEQQSNLTTRYYNIPSQSLDGALTELADQAGLKLLYPAEVVSNKQSQPLSGNYSPKTALETLLRDSSLDYRFTDDQSVTVQKHQKSMDDLLKIAASDEYRVDATGGGEEDYTGPVEQEDLTVSGRELSGYNVINANSATKTDTPILETPVSIQVVPRAVMNDQKTTTIKGALENVSSVRPQSSLGLGNGFIIRGFHSDRVYRNGLVANGLSTGRAAQFDSANLERVEVLKGPAAVLFGRIEPGGLINLVTKKPQDESYYSLEQRFGSYDFYRTEWDATGAITDDNSLSYRFNGSYQNNKSFRDFNFNDRVQVNPSVTWRPSDATEMSLDVEVLHENYQVDRGLFAIGDRPAPIPITRSFIDPNDPVDTNSKVYLGFNFTHAFNADWTIRNRFLASFVDSNDISVKPANAFTVAEFLDPSSGNRTYLRNIFSQIVTSQTYTTNLDLTGNLELWGTNHQTLIGIDYLRSTGTYLTRGNFREPVPGLGIDIYNPVYGIDPSFYANALATPFPPGSNHSYFRDEWYGVYFQDHITLWDKLHILGGGRYDWATTGRGKGDSFSAAEADLPSRKDEGFSPRVGILYQPWAWASVYGNWTTSFGANNGITATGATINPEVGEQFEVGLKTELFDQRLTTTLAYYHLTKENIMTSDFNSPDPLAKAAIGEARSQGIELDMSGQITDELSVIGNYAYTDARITKDFSGLQGNRLSNVPEHSGSLWLKYDIHHYEPLNGLSFGMGVFAASQREGDDANTFVLPGYVRLDAFASYAYQLGDSRLIAQFNIRNLLDKTYYESTDPFQNAPPRVGIYPGAPLTAIGSIRLEY</sequence>
<evidence type="ECO:0000256" key="8">
    <source>
        <dbReference type="ARBA" id="ARBA00023004"/>
    </source>
</evidence>
<feature type="domain" description="Secretin/TonB short N-terminal" evidence="16">
    <location>
        <begin position="65"/>
        <end position="116"/>
    </location>
</feature>
<dbReference type="Gene3D" id="2.170.130.10">
    <property type="entry name" value="TonB-dependent receptor, plug domain"/>
    <property type="match status" value="1"/>
</dbReference>
<dbReference type="Gene3D" id="3.55.50.30">
    <property type="match status" value="1"/>
</dbReference>
<dbReference type="InterPro" id="IPR000531">
    <property type="entry name" value="Beta-barrel_TonB"/>
</dbReference>
<dbReference type="InterPro" id="IPR010105">
    <property type="entry name" value="TonB_sidphr_rcpt"/>
</dbReference>
<keyword evidence="7" id="KW-0732">Signal</keyword>
<keyword evidence="13 14" id="KW-0998">Cell outer membrane</keyword>
<dbReference type="PROSITE" id="PS52016">
    <property type="entry name" value="TONB_DEPENDENT_REC_3"/>
    <property type="match status" value="1"/>
</dbReference>
<evidence type="ECO:0000256" key="6">
    <source>
        <dbReference type="ARBA" id="ARBA00022692"/>
    </source>
</evidence>
<dbReference type="NCBIfam" id="TIGR01783">
    <property type="entry name" value="TonB-siderophor"/>
    <property type="match status" value="1"/>
</dbReference>
<dbReference type="SMART" id="SM00965">
    <property type="entry name" value="STN"/>
    <property type="match status" value="1"/>
</dbReference>
<evidence type="ECO:0000256" key="13">
    <source>
        <dbReference type="ARBA" id="ARBA00023237"/>
    </source>
</evidence>
<dbReference type="InterPro" id="IPR012910">
    <property type="entry name" value="Plug_dom"/>
</dbReference>
<organism evidence="17 18">
    <name type="scientific">Methyloprofundus sedimenti</name>
    <dbReference type="NCBI Taxonomy" id="1420851"/>
    <lineage>
        <taxon>Bacteria</taxon>
        <taxon>Pseudomonadati</taxon>
        <taxon>Pseudomonadota</taxon>
        <taxon>Gammaproteobacteria</taxon>
        <taxon>Methylococcales</taxon>
        <taxon>Methylococcaceae</taxon>
        <taxon>Methyloprofundus</taxon>
    </lineage>
</organism>
<evidence type="ECO:0000256" key="2">
    <source>
        <dbReference type="ARBA" id="ARBA00009810"/>
    </source>
</evidence>
<evidence type="ECO:0000313" key="18">
    <source>
        <dbReference type="Proteomes" id="UP000191980"/>
    </source>
</evidence>
<keyword evidence="4 14" id="KW-1134">Transmembrane beta strand</keyword>
<dbReference type="Proteomes" id="UP000191980">
    <property type="component" value="Unassembled WGS sequence"/>
</dbReference>
<keyword evidence="18" id="KW-1185">Reference proteome</keyword>
<keyword evidence="3 14" id="KW-0813">Transport</keyword>
<dbReference type="OrthoDB" id="127311at2"/>
<dbReference type="GO" id="GO:0009279">
    <property type="term" value="C:cell outer membrane"/>
    <property type="evidence" value="ECO:0007669"/>
    <property type="project" value="UniProtKB-SubCell"/>
</dbReference>
<name>A0A1V8M4F6_9GAMM</name>
<comment type="caution">
    <text evidence="17">The sequence shown here is derived from an EMBL/GenBank/DDBJ whole genome shotgun (WGS) entry which is preliminary data.</text>
</comment>
<keyword evidence="5" id="KW-0410">Iron transport</keyword>
<evidence type="ECO:0000256" key="14">
    <source>
        <dbReference type="PROSITE-ProRule" id="PRU01360"/>
    </source>
</evidence>
<dbReference type="GO" id="GO:0015891">
    <property type="term" value="P:siderophore transport"/>
    <property type="evidence" value="ECO:0007669"/>
    <property type="project" value="InterPro"/>
</dbReference>
<dbReference type="AlphaFoldDB" id="A0A1V8M4F6"/>
<evidence type="ECO:0000256" key="7">
    <source>
        <dbReference type="ARBA" id="ARBA00022729"/>
    </source>
</evidence>
<gene>
    <name evidence="17" type="ORF">AU255_00535</name>
</gene>
<keyword evidence="12" id="KW-0675">Receptor</keyword>
<keyword evidence="9" id="KW-0406">Ion transport</keyword>
<comment type="subcellular location">
    <subcellularLocation>
        <location evidence="1 14">Cell outer membrane</location>
        <topology evidence="1 14">Multi-pass membrane protein</topology>
    </subcellularLocation>
</comment>
<reference evidence="17 18" key="1">
    <citation type="submission" date="2015-12" db="EMBL/GenBank/DDBJ databases">
        <authorList>
            <person name="Shamseldin A."/>
            <person name="Moawad H."/>
            <person name="Abd El-Rahim W.M."/>
            <person name="Sadowsky M.J."/>
        </authorList>
    </citation>
    <scope>NUCLEOTIDE SEQUENCE [LARGE SCALE GENOMIC DNA]</scope>
    <source>
        <strain evidence="17 18">WF1</strain>
    </source>
</reference>
<evidence type="ECO:0000256" key="4">
    <source>
        <dbReference type="ARBA" id="ARBA00022452"/>
    </source>
</evidence>
<dbReference type="RefSeq" id="WP_080521058.1">
    <property type="nucleotide sequence ID" value="NZ_LPUF01000001.1"/>
</dbReference>
<proteinExistence type="inferred from homology"/>
<keyword evidence="6 14" id="KW-0812">Transmembrane</keyword>
<accession>A0A1V8M4F6</accession>
<protein>
    <submittedName>
        <fullName evidence="17">Ligand-gated channel</fullName>
    </submittedName>
</protein>
<dbReference type="Gene3D" id="2.40.170.20">
    <property type="entry name" value="TonB-dependent receptor, beta-barrel domain"/>
    <property type="match status" value="1"/>
</dbReference>
<dbReference type="EMBL" id="LPUF01000001">
    <property type="protein sequence ID" value="OQK16431.1"/>
    <property type="molecule type" value="Genomic_DNA"/>
</dbReference>
<dbReference type="GO" id="GO:0015344">
    <property type="term" value="F:siderophore uptake transmembrane transporter activity"/>
    <property type="evidence" value="ECO:0007669"/>
    <property type="project" value="TreeGrafter"/>
</dbReference>
<evidence type="ECO:0000256" key="12">
    <source>
        <dbReference type="ARBA" id="ARBA00023170"/>
    </source>
</evidence>
<dbReference type="GO" id="GO:0038023">
    <property type="term" value="F:signaling receptor activity"/>
    <property type="evidence" value="ECO:0007669"/>
    <property type="project" value="InterPro"/>
</dbReference>
<dbReference type="CDD" id="cd01347">
    <property type="entry name" value="ligand_gated_channel"/>
    <property type="match status" value="1"/>
</dbReference>
<dbReference type="STRING" id="1420851.AU255_00535"/>
<keyword evidence="8" id="KW-0408">Iron</keyword>
<dbReference type="FunFam" id="2.40.170.20:FF:000005">
    <property type="entry name" value="TonB-dependent siderophore receptor"/>
    <property type="match status" value="1"/>
</dbReference>
<dbReference type="Pfam" id="PF07715">
    <property type="entry name" value="Plug"/>
    <property type="match status" value="1"/>
</dbReference>
<dbReference type="InterPro" id="IPR036942">
    <property type="entry name" value="Beta-barrel_TonB_sf"/>
</dbReference>
<dbReference type="SUPFAM" id="SSF56935">
    <property type="entry name" value="Porins"/>
    <property type="match status" value="1"/>
</dbReference>
<keyword evidence="10 15" id="KW-0798">TonB box</keyword>
<evidence type="ECO:0000256" key="11">
    <source>
        <dbReference type="ARBA" id="ARBA00023136"/>
    </source>
</evidence>
<evidence type="ECO:0000256" key="5">
    <source>
        <dbReference type="ARBA" id="ARBA00022496"/>
    </source>
</evidence>
<evidence type="ECO:0000256" key="9">
    <source>
        <dbReference type="ARBA" id="ARBA00023065"/>
    </source>
</evidence>
<dbReference type="PANTHER" id="PTHR32552:SF68">
    <property type="entry name" value="FERRICHROME OUTER MEMBRANE TRANSPORTER_PHAGE RECEPTOR"/>
    <property type="match status" value="1"/>
</dbReference>
<dbReference type="Pfam" id="PF00593">
    <property type="entry name" value="TonB_dep_Rec_b-barrel"/>
    <property type="match status" value="1"/>
</dbReference>
<evidence type="ECO:0000256" key="1">
    <source>
        <dbReference type="ARBA" id="ARBA00004571"/>
    </source>
</evidence>
<comment type="similarity">
    <text evidence="2 14 15">Belongs to the TonB-dependent receptor family.</text>
</comment>
<dbReference type="FunFam" id="2.170.130.10:FF:000001">
    <property type="entry name" value="Catecholate siderophore TonB-dependent receptor"/>
    <property type="match status" value="1"/>
</dbReference>
<evidence type="ECO:0000259" key="16">
    <source>
        <dbReference type="SMART" id="SM00965"/>
    </source>
</evidence>
<keyword evidence="11 14" id="KW-0472">Membrane</keyword>
<dbReference type="InterPro" id="IPR037066">
    <property type="entry name" value="Plug_dom_sf"/>
</dbReference>
<evidence type="ECO:0000256" key="15">
    <source>
        <dbReference type="RuleBase" id="RU003357"/>
    </source>
</evidence>
<evidence type="ECO:0000313" key="17">
    <source>
        <dbReference type="EMBL" id="OQK16431.1"/>
    </source>
</evidence>
<dbReference type="Pfam" id="PF07660">
    <property type="entry name" value="STN"/>
    <property type="match status" value="1"/>
</dbReference>